<dbReference type="Proteomes" id="UP000053562">
    <property type="component" value="Unassembled WGS sequence"/>
</dbReference>
<dbReference type="Pfam" id="PF05795">
    <property type="entry name" value="Plasmodium_Vir"/>
    <property type="match status" value="1"/>
</dbReference>
<dbReference type="OrthoDB" id="10340759at2759"/>
<dbReference type="AlphaFoldDB" id="A0A0J9S8H7"/>
<feature type="compositionally biased region" description="Basic residues" evidence="1">
    <location>
        <begin position="303"/>
        <end position="314"/>
    </location>
</feature>
<name>A0A0J9S8H7_PLAVI</name>
<evidence type="ECO:0000313" key="3">
    <source>
        <dbReference type="EMBL" id="KMZ79019.1"/>
    </source>
</evidence>
<protein>
    <recommendedName>
        <fullName evidence="5">VIR protein</fullName>
    </recommendedName>
</protein>
<accession>A0A0J9S8H7</accession>
<gene>
    <name evidence="3" type="ORF">PVIIG_00411</name>
</gene>
<evidence type="ECO:0000313" key="4">
    <source>
        <dbReference type="Proteomes" id="UP000053562"/>
    </source>
</evidence>
<organism evidence="3 4">
    <name type="scientific">Plasmodium vivax India VII</name>
    <dbReference type="NCBI Taxonomy" id="1077284"/>
    <lineage>
        <taxon>Eukaryota</taxon>
        <taxon>Sar</taxon>
        <taxon>Alveolata</taxon>
        <taxon>Apicomplexa</taxon>
        <taxon>Aconoidasida</taxon>
        <taxon>Haemosporida</taxon>
        <taxon>Plasmodiidae</taxon>
        <taxon>Plasmodium</taxon>
        <taxon>Plasmodium (Plasmodium)</taxon>
    </lineage>
</organism>
<reference evidence="3 4" key="1">
    <citation type="submission" date="2011-08" db="EMBL/GenBank/DDBJ databases">
        <title>The Genome Sequence of Plasmodium vivax India VII.</title>
        <authorList>
            <consortium name="The Broad Institute Genome Sequencing Platform"/>
            <consortium name="The Broad Institute Genome Sequencing Center for Infectious Disease"/>
            <person name="Neafsey D."/>
            <person name="Carlton J."/>
            <person name="Barnwell J."/>
            <person name="Collins W."/>
            <person name="Escalante A."/>
            <person name="Mullikin J."/>
            <person name="Saul A."/>
            <person name="Guigo R."/>
            <person name="Camara F."/>
            <person name="Young S.K."/>
            <person name="Zeng Q."/>
            <person name="Gargeya S."/>
            <person name="Fitzgerald M."/>
            <person name="Haas B."/>
            <person name="Abouelleil A."/>
            <person name="Alvarado L."/>
            <person name="Arachchi H.M."/>
            <person name="Berlin A."/>
            <person name="Brown A."/>
            <person name="Chapman S.B."/>
            <person name="Chen Z."/>
            <person name="Dunbar C."/>
            <person name="Freedman E."/>
            <person name="Gearin G."/>
            <person name="Gellesch M."/>
            <person name="Goldberg J."/>
            <person name="Griggs A."/>
            <person name="Gujja S."/>
            <person name="Heiman D."/>
            <person name="Howarth C."/>
            <person name="Larson L."/>
            <person name="Lui A."/>
            <person name="MacDonald P.J.P."/>
            <person name="Montmayeur A."/>
            <person name="Murphy C."/>
            <person name="Neiman D."/>
            <person name="Pearson M."/>
            <person name="Priest M."/>
            <person name="Roberts A."/>
            <person name="Saif S."/>
            <person name="Shea T."/>
            <person name="Shenoy N."/>
            <person name="Sisk P."/>
            <person name="Stolte C."/>
            <person name="Sykes S."/>
            <person name="Wortman J."/>
            <person name="Nusbaum C."/>
            <person name="Birren B."/>
        </authorList>
    </citation>
    <scope>NUCLEOTIDE SEQUENCE [LARGE SCALE GENOMIC DNA]</scope>
    <source>
        <strain evidence="3 4">India VII</strain>
    </source>
</reference>
<dbReference type="EMBL" id="KQ234361">
    <property type="protein sequence ID" value="KMZ79019.1"/>
    <property type="molecule type" value="Genomic_DNA"/>
</dbReference>
<keyword evidence="2" id="KW-1133">Transmembrane helix</keyword>
<evidence type="ECO:0000256" key="2">
    <source>
        <dbReference type="SAM" id="Phobius"/>
    </source>
</evidence>
<evidence type="ECO:0008006" key="5">
    <source>
        <dbReference type="Google" id="ProtNLM"/>
    </source>
</evidence>
<keyword evidence="2" id="KW-0812">Transmembrane</keyword>
<keyword evidence="2" id="KW-0472">Membrane</keyword>
<proteinExistence type="predicted"/>
<evidence type="ECO:0000256" key="1">
    <source>
        <dbReference type="SAM" id="MobiDB-lite"/>
    </source>
</evidence>
<feature type="compositionally biased region" description="Polar residues" evidence="1">
    <location>
        <begin position="319"/>
        <end position="333"/>
    </location>
</feature>
<feature type="transmembrane region" description="Helical" evidence="2">
    <location>
        <begin position="279"/>
        <end position="298"/>
    </location>
</feature>
<sequence length="356" mass="42258">MSLRKINSQLLGEGLLRDLPANQKYKELNTDEDVEYNTDICKKHGLYWGDAQDFCDRAVSNLKKVNSISNKQRHNEECSYFQHWFYDEIRKNYKKKGWYINNTDNSNNLFDVINEFNLVDKVNTNKCNLYSNRSVEDVIEEKALHDYFKNFDRIGCDGLSEETCQMYYNYVQYINDLYKKYDNKYLCCYTTDDVVEDACKRFFKCGKRYNPQNLLVKLGGHIQQLQSQRIGNVDYGSQDNLNTYDSSEAGYLSPHNYQYNYDMEPEYDSTVKSHKFRNVSIITGMIGIFLGLLFYIRSNSAKHKRRRRRRRRRRESNVDDNMSNFSETDSNVSSRDDLDSIFSDFPKKRLYLAYHA</sequence>
<dbReference type="InterPro" id="IPR008780">
    <property type="entry name" value="Plasmodium_Vir"/>
</dbReference>
<feature type="region of interest" description="Disordered" evidence="1">
    <location>
        <begin position="303"/>
        <end position="336"/>
    </location>
</feature>